<dbReference type="RefSeq" id="WP_141643867.1">
    <property type="nucleotide sequence ID" value="NZ_VIFM01000068.1"/>
</dbReference>
<keyword evidence="4" id="KW-1185">Reference proteome</keyword>
<dbReference type="AlphaFoldDB" id="A0A540WZN3"/>
<dbReference type="InterPro" id="IPR045584">
    <property type="entry name" value="Pilin-like"/>
</dbReference>
<accession>A0A540WZN3</accession>
<evidence type="ECO:0000256" key="2">
    <source>
        <dbReference type="SAM" id="Phobius"/>
    </source>
</evidence>
<feature type="compositionally biased region" description="Basic and acidic residues" evidence="1">
    <location>
        <begin position="105"/>
        <end position="123"/>
    </location>
</feature>
<protein>
    <submittedName>
        <fullName evidence="3">Prepilin-type N-terminal cleavage/methylation domain-containing protein</fullName>
    </submittedName>
</protein>
<proteinExistence type="predicted"/>
<dbReference type="Pfam" id="PF07963">
    <property type="entry name" value="N_methyl"/>
    <property type="match status" value="1"/>
</dbReference>
<gene>
    <name evidence="3" type="ORF">FJV41_18675</name>
</gene>
<feature type="region of interest" description="Disordered" evidence="1">
    <location>
        <begin position="89"/>
        <end position="150"/>
    </location>
</feature>
<keyword evidence="2" id="KW-0472">Membrane</keyword>
<evidence type="ECO:0000256" key="1">
    <source>
        <dbReference type="SAM" id="MobiDB-lite"/>
    </source>
</evidence>
<dbReference type="EMBL" id="VIFM01000068">
    <property type="protein sequence ID" value="TQF14471.1"/>
    <property type="molecule type" value="Genomic_DNA"/>
</dbReference>
<dbReference type="Proteomes" id="UP000315369">
    <property type="component" value="Unassembled WGS sequence"/>
</dbReference>
<feature type="transmembrane region" description="Helical" evidence="2">
    <location>
        <begin position="21"/>
        <end position="43"/>
    </location>
</feature>
<dbReference type="NCBIfam" id="TIGR02532">
    <property type="entry name" value="IV_pilin_GFxxxE"/>
    <property type="match status" value="1"/>
</dbReference>
<keyword evidence="2" id="KW-0812">Transmembrane</keyword>
<comment type="caution">
    <text evidence="3">The sequence shown here is derived from an EMBL/GenBank/DDBJ whole genome shotgun (WGS) entry which is preliminary data.</text>
</comment>
<sequence>MTRVRTATGRRTLHRAQRGLTLIEISIAIIIVAMLFSAAVMGIGSLTGAKAKGAAGELAGTIRSLYDSAALRGKTCRLVFEIPDPKEEKATRYHAECAESAVTTSRDRDTALRDENREREQARRSNRGNTQGNEERRSYVASGGDAPSAQELMDGEKERVQNAARFSSFTSEEVPARDLPADVRVSVWTRQQKEAVDNGVAYLYFFPQGYTEKAYVYVSQGDNAWTLDVSPLTGKVTIANDVLEVPR</sequence>
<name>A0A540WZN3_9BACT</name>
<keyword evidence="2" id="KW-1133">Transmembrane helix</keyword>
<evidence type="ECO:0000313" key="3">
    <source>
        <dbReference type="EMBL" id="TQF14471.1"/>
    </source>
</evidence>
<dbReference type="OrthoDB" id="5510520at2"/>
<organism evidence="3 4">
    <name type="scientific">Myxococcus llanfairpwllgwyngyllgogerychwyrndrobwllllantysiliogogogochensis</name>
    <dbReference type="NCBI Taxonomy" id="2590453"/>
    <lineage>
        <taxon>Bacteria</taxon>
        <taxon>Pseudomonadati</taxon>
        <taxon>Myxococcota</taxon>
        <taxon>Myxococcia</taxon>
        <taxon>Myxococcales</taxon>
        <taxon>Cystobacterineae</taxon>
        <taxon>Myxococcaceae</taxon>
        <taxon>Myxococcus</taxon>
    </lineage>
</organism>
<dbReference type="PROSITE" id="PS00409">
    <property type="entry name" value="PROKAR_NTER_METHYL"/>
    <property type="match status" value="1"/>
</dbReference>
<reference evidence="3 4" key="1">
    <citation type="submission" date="2019-06" db="EMBL/GenBank/DDBJ databases">
        <authorList>
            <person name="Livingstone P."/>
            <person name="Whitworth D."/>
        </authorList>
    </citation>
    <scope>NUCLEOTIDE SEQUENCE [LARGE SCALE GENOMIC DNA]</scope>
    <source>
        <strain evidence="3 4">AM401</strain>
    </source>
</reference>
<dbReference type="SUPFAM" id="SSF54523">
    <property type="entry name" value="Pili subunits"/>
    <property type="match status" value="1"/>
</dbReference>
<dbReference type="InterPro" id="IPR012902">
    <property type="entry name" value="N_methyl_site"/>
</dbReference>
<evidence type="ECO:0000313" key="4">
    <source>
        <dbReference type="Proteomes" id="UP000315369"/>
    </source>
</evidence>